<sequence>MTSINGTVTRLSGNWTSVSANVAHFTGNSTSLNGRVSHISGNMTFMNGTITHLAGNLTQLDHKIGSFENDPNNGFQNVDQSIEREVLNITQTFQQIHLSDRQQEHAARTEAIDNIRSNLEPQNLSAQDTIEEVEQDVEECGVVCLRADNTAADIMAELEDMMHRDADSADNDRKQLRLVFWLEYPAVGWVAAYVPIAVIVILATTAWIISFALGLFGVTARTKKLLLGDLATPTSIYYAVVKGTGSLKRAADLAIRNSDGAFVVSIAAVNLTYFAPIITMPVVDCIASAAGWLKQTCSFEERSSD</sequence>
<name>A0AAJ0GDX0_9PEZI</name>
<organism evidence="2 3">
    <name type="scientific">Extremus antarcticus</name>
    <dbReference type="NCBI Taxonomy" id="702011"/>
    <lineage>
        <taxon>Eukaryota</taxon>
        <taxon>Fungi</taxon>
        <taxon>Dikarya</taxon>
        <taxon>Ascomycota</taxon>
        <taxon>Pezizomycotina</taxon>
        <taxon>Dothideomycetes</taxon>
        <taxon>Dothideomycetidae</taxon>
        <taxon>Mycosphaerellales</taxon>
        <taxon>Extremaceae</taxon>
        <taxon>Extremus</taxon>
    </lineage>
</organism>
<keyword evidence="1" id="KW-1133">Transmembrane helix</keyword>
<feature type="transmembrane region" description="Helical" evidence="1">
    <location>
        <begin position="192"/>
        <end position="216"/>
    </location>
</feature>
<proteinExistence type="predicted"/>
<evidence type="ECO:0000313" key="2">
    <source>
        <dbReference type="EMBL" id="KAK3054693.1"/>
    </source>
</evidence>
<accession>A0AAJ0GDX0</accession>
<dbReference type="Proteomes" id="UP001271007">
    <property type="component" value="Unassembled WGS sequence"/>
</dbReference>
<keyword evidence="1" id="KW-0812">Transmembrane</keyword>
<evidence type="ECO:0000313" key="3">
    <source>
        <dbReference type="Proteomes" id="UP001271007"/>
    </source>
</evidence>
<gene>
    <name evidence="2" type="ORF">LTR09_004422</name>
</gene>
<reference evidence="2" key="1">
    <citation type="submission" date="2023-04" db="EMBL/GenBank/DDBJ databases">
        <title>Black Yeasts Isolated from many extreme environments.</title>
        <authorList>
            <person name="Coleine C."/>
            <person name="Stajich J.E."/>
            <person name="Selbmann L."/>
        </authorList>
    </citation>
    <scope>NUCLEOTIDE SEQUENCE</scope>
    <source>
        <strain evidence="2">CCFEE 5312</strain>
    </source>
</reference>
<keyword evidence="3" id="KW-1185">Reference proteome</keyword>
<dbReference type="EMBL" id="JAWDJX010000011">
    <property type="protein sequence ID" value="KAK3054693.1"/>
    <property type="molecule type" value="Genomic_DNA"/>
</dbReference>
<keyword evidence="1" id="KW-0472">Membrane</keyword>
<dbReference type="AlphaFoldDB" id="A0AAJ0GDX0"/>
<evidence type="ECO:0000256" key="1">
    <source>
        <dbReference type="SAM" id="Phobius"/>
    </source>
</evidence>
<comment type="caution">
    <text evidence="2">The sequence shown here is derived from an EMBL/GenBank/DDBJ whole genome shotgun (WGS) entry which is preliminary data.</text>
</comment>
<protein>
    <submittedName>
        <fullName evidence="2">Uncharacterized protein</fullName>
    </submittedName>
</protein>